<feature type="domain" description="Peptidase C14 caspase" evidence="2">
    <location>
        <begin position="40"/>
        <end position="274"/>
    </location>
</feature>
<dbReference type="OrthoDB" id="9812126at2"/>
<dbReference type="InterPro" id="IPR029030">
    <property type="entry name" value="Caspase-like_dom_sf"/>
</dbReference>
<evidence type="ECO:0000259" key="2">
    <source>
        <dbReference type="Pfam" id="PF00656"/>
    </source>
</evidence>
<dbReference type="GO" id="GO:0006508">
    <property type="term" value="P:proteolysis"/>
    <property type="evidence" value="ECO:0007669"/>
    <property type="project" value="InterPro"/>
</dbReference>
<evidence type="ECO:0000256" key="1">
    <source>
        <dbReference type="PROSITE-ProRule" id="PRU00339"/>
    </source>
</evidence>
<evidence type="ECO:0000313" key="4">
    <source>
        <dbReference type="Proteomes" id="UP000184516"/>
    </source>
</evidence>
<dbReference type="Pfam" id="PF13414">
    <property type="entry name" value="TPR_11"/>
    <property type="match status" value="1"/>
</dbReference>
<proteinExistence type="predicted"/>
<sequence>MNKQLYSLILFFVFLQNGISQGERGSVSIVTKKEKNGTTRALLVGISNYITEGLKLGYAHKDALLFKDYLKKVELIPDENISTLIDGDALSINILDGLKKIMDQTQSGDIAYIYFAGHGDVVDDLKGKQGFLLAADANNRQEYYGTNGVVSLKFINEVVDNITSKGGKVILILDACHSGFLFQEGSKKNQETLNDNFIKSTKFLSCGPDQVSIESAELEQGYFTYYLILGLMGAADQTEVDGQIKYFELELFLDKNVTGETNQKQTPVVWNQKSTSIFRAINAKDKTVALNSIKKTSVLKKAFAARGINDNSAEVSTPATEMNPIVQDFNALLKKGDYHGTANSAYELFSQARKNQTVDAKTINKMQYTLVKALSTDAQILINDYIGGAEALPSGKTFLDFAKQLEICLDVLDKDAFDRDRFLTSKLFLEAYSIIRNLNFSNYKIAEQKLLEALKLQPRAAYIHNALGLLYNESENYKKSFSHYATAQKLIPSWALPLNNIAVNYTDLFQYENAKEKYFEALKLNGNKSVLYSNIGVVFNLEGKYQKAEEYFKKSLEFNPNNIRSLKELGNLNKMKGNIKQSKEWYAKAIEIDTSGTFRDYGLSDYLEDFSVDRTKAEDLLKRAIKENPHYSNVYSDYADFIKNETSGEENLKVADSLYRVAIQNNPYNEWAYAGRGWLFHQLKNDGQANESFLEGIRINPRKPFAYYYYADFQDRVLAEPKNAEKNYLKAIKKDQYYIPAYEALIKLYNKSKQQDKAVKLLQKLLRTNPNSLDFQNLLGDTYFSADNLDKAISCYKKVIELDATYAKAYGNLAYSLLQKKDFGQAKDYFVLANKYDPYKNKLTQFTDLLLIESRAKIKNNELHQAQLILETAYNVESDIAAGYALNEVYYLENETEKAKIFLEKIIKANEVKFWEVKLFELGIKIASDADDSALGTLYYNKLGTVTTNKTKIDQIVQALYLNQIGKTKESKNLLKNLNPLLLNEENLKLKYSEKTIQKIKTLLQ</sequence>
<dbReference type="SUPFAM" id="SSF81901">
    <property type="entry name" value="HCP-like"/>
    <property type="match status" value="1"/>
</dbReference>
<dbReference type="AlphaFoldDB" id="A0A1M5HXF3"/>
<dbReference type="RefSeq" id="WP_073369484.1">
    <property type="nucleotide sequence ID" value="NZ_FQWB01000002.1"/>
</dbReference>
<organism evidence="3 4">
    <name type="scientific">Flavobacterium fluvii</name>
    <dbReference type="NCBI Taxonomy" id="468056"/>
    <lineage>
        <taxon>Bacteria</taxon>
        <taxon>Pseudomonadati</taxon>
        <taxon>Bacteroidota</taxon>
        <taxon>Flavobacteriia</taxon>
        <taxon>Flavobacteriales</taxon>
        <taxon>Flavobacteriaceae</taxon>
        <taxon>Flavobacterium</taxon>
    </lineage>
</organism>
<dbReference type="PANTHER" id="PTHR12558">
    <property type="entry name" value="CELL DIVISION CYCLE 16,23,27"/>
    <property type="match status" value="1"/>
</dbReference>
<dbReference type="Pfam" id="PF00515">
    <property type="entry name" value="TPR_1"/>
    <property type="match status" value="1"/>
</dbReference>
<dbReference type="SMART" id="SM00028">
    <property type="entry name" value="TPR"/>
    <property type="match status" value="8"/>
</dbReference>
<gene>
    <name evidence="3" type="ORF">SAMN05443549_102428</name>
</gene>
<dbReference type="InterPro" id="IPR011990">
    <property type="entry name" value="TPR-like_helical_dom_sf"/>
</dbReference>
<dbReference type="Pfam" id="PF13432">
    <property type="entry name" value="TPR_16"/>
    <property type="match status" value="1"/>
</dbReference>
<evidence type="ECO:0000313" key="3">
    <source>
        <dbReference type="EMBL" id="SHG20691.1"/>
    </source>
</evidence>
<dbReference type="STRING" id="468056.SAMN05443549_102428"/>
<dbReference type="Gene3D" id="3.40.50.1460">
    <property type="match status" value="1"/>
</dbReference>
<feature type="repeat" description="TPR" evidence="1">
    <location>
        <begin position="773"/>
        <end position="806"/>
    </location>
</feature>
<feature type="repeat" description="TPR" evidence="1">
    <location>
        <begin position="739"/>
        <end position="772"/>
    </location>
</feature>
<reference evidence="4" key="1">
    <citation type="submission" date="2016-11" db="EMBL/GenBank/DDBJ databases">
        <authorList>
            <person name="Varghese N."/>
            <person name="Submissions S."/>
        </authorList>
    </citation>
    <scope>NUCLEOTIDE SEQUENCE [LARGE SCALE GENOMIC DNA]</scope>
    <source>
        <strain evidence="4">DSM 19978</strain>
    </source>
</reference>
<dbReference type="Gene3D" id="1.25.40.10">
    <property type="entry name" value="Tetratricopeptide repeat domain"/>
    <property type="match status" value="3"/>
</dbReference>
<dbReference type="Proteomes" id="UP000184516">
    <property type="component" value="Unassembled WGS sequence"/>
</dbReference>
<dbReference type="PROSITE" id="PS50293">
    <property type="entry name" value="TPR_REGION"/>
    <property type="match status" value="1"/>
</dbReference>
<keyword evidence="1" id="KW-0802">TPR repeat</keyword>
<dbReference type="PANTHER" id="PTHR12558:SF13">
    <property type="entry name" value="CELL DIVISION CYCLE PROTEIN 27 HOMOLOG"/>
    <property type="match status" value="1"/>
</dbReference>
<keyword evidence="4" id="KW-1185">Reference proteome</keyword>
<dbReference type="InterPro" id="IPR019734">
    <property type="entry name" value="TPR_rpt"/>
</dbReference>
<name>A0A1M5HXF3_9FLAO</name>
<accession>A0A1M5HXF3</accession>
<dbReference type="PROSITE" id="PS50005">
    <property type="entry name" value="TPR"/>
    <property type="match status" value="3"/>
</dbReference>
<protein>
    <submittedName>
        <fullName evidence="3">Tetratricopeptide repeat-containing protein</fullName>
    </submittedName>
</protein>
<feature type="repeat" description="TPR" evidence="1">
    <location>
        <begin position="529"/>
        <end position="562"/>
    </location>
</feature>
<dbReference type="EMBL" id="FQWB01000002">
    <property type="protein sequence ID" value="SHG20691.1"/>
    <property type="molecule type" value="Genomic_DNA"/>
</dbReference>
<dbReference type="SUPFAM" id="SSF52129">
    <property type="entry name" value="Caspase-like"/>
    <property type="match status" value="1"/>
</dbReference>
<dbReference type="Pfam" id="PF00656">
    <property type="entry name" value="Peptidase_C14"/>
    <property type="match status" value="1"/>
</dbReference>
<dbReference type="SUPFAM" id="SSF48452">
    <property type="entry name" value="TPR-like"/>
    <property type="match status" value="2"/>
</dbReference>
<dbReference type="InterPro" id="IPR011600">
    <property type="entry name" value="Pept_C14_caspase"/>
</dbReference>
<dbReference type="GO" id="GO:0004197">
    <property type="term" value="F:cysteine-type endopeptidase activity"/>
    <property type="evidence" value="ECO:0007669"/>
    <property type="project" value="InterPro"/>
</dbReference>